<feature type="chain" id="PRO_5045899585" description="Lipoprotein" evidence="2">
    <location>
        <begin position="28"/>
        <end position="241"/>
    </location>
</feature>
<gene>
    <name evidence="3" type="ORF">AAE021_10360</name>
</gene>
<sequence>MKRPIRSAFLAAGLGFAVVLSSCTGSGDDSAPDTSTPTSSPPSSPSTALTTFSGIREDVEYSFDHPSNWTVEETDPATGPGYGTVTVTGPQGEDLASLDILLTWDLSCMQDGCPEQPVVYLGDWAGPDPLSVTGTIAARTIAMDLSENPSERAKYEWPDNVRMVTSLTATAVPPQSTRTPMLMYGMVQVDTGVLDSNGSIRRTVLFISNRDFGTLQEAKAYVASDEHRQIQAMIASFRESR</sequence>
<feature type="region of interest" description="Disordered" evidence="1">
    <location>
        <begin position="25"/>
        <end position="49"/>
    </location>
</feature>
<feature type="compositionally biased region" description="Low complexity" evidence="1">
    <location>
        <begin position="25"/>
        <end position="38"/>
    </location>
</feature>
<name>A0ABZ2ZUU7_9MICC</name>
<dbReference type="RefSeq" id="WP_342022255.1">
    <property type="nucleotide sequence ID" value="NZ_CP151657.1"/>
</dbReference>
<evidence type="ECO:0000256" key="1">
    <source>
        <dbReference type="SAM" id="MobiDB-lite"/>
    </source>
</evidence>
<evidence type="ECO:0008006" key="5">
    <source>
        <dbReference type="Google" id="ProtNLM"/>
    </source>
</evidence>
<reference evidence="3 4" key="1">
    <citation type="submission" date="2024-04" db="EMBL/GenBank/DDBJ databases">
        <title>Arthrobacter sp. from Plains bison fecal sample.</title>
        <authorList>
            <person name="Ruzzini A."/>
        </authorList>
    </citation>
    <scope>NUCLEOTIDE SEQUENCE [LARGE SCALE GENOMIC DNA]</scope>
    <source>
        <strain evidence="3 4">EINP1</strain>
    </source>
</reference>
<evidence type="ECO:0000313" key="4">
    <source>
        <dbReference type="Proteomes" id="UP001448858"/>
    </source>
</evidence>
<evidence type="ECO:0000256" key="2">
    <source>
        <dbReference type="SAM" id="SignalP"/>
    </source>
</evidence>
<organism evidence="3 4">
    <name type="scientific">Arthrobacter citreus</name>
    <dbReference type="NCBI Taxonomy" id="1670"/>
    <lineage>
        <taxon>Bacteria</taxon>
        <taxon>Bacillati</taxon>
        <taxon>Actinomycetota</taxon>
        <taxon>Actinomycetes</taxon>
        <taxon>Micrococcales</taxon>
        <taxon>Micrococcaceae</taxon>
        <taxon>Arthrobacter</taxon>
    </lineage>
</organism>
<dbReference type="Proteomes" id="UP001448858">
    <property type="component" value="Chromosome"/>
</dbReference>
<keyword evidence="4" id="KW-1185">Reference proteome</keyword>
<keyword evidence="2" id="KW-0732">Signal</keyword>
<dbReference type="EMBL" id="CP151657">
    <property type="protein sequence ID" value="WZP14604.1"/>
    <property type="molecule type" value="Genomic_DNA"/>
</dbReference>
<evidence type="ECO:0000313" key="3">
    <source>
        <dbReference type="EMBL" id="WZP14604.1"/>
    </source>
</evidence>
<proteinExistence type="predicted"/>
<protein>
    <recommendedName>
        <fullName evidence="5">Lipoprotein</fullName>
    </recommendedName>
</protein>
<feature type="signal peptide" evidence="2">
    <location>
        <begin position="1"/>
        <end position="27"/>
    </location>
</feature>
<dbReference type="PROSITE" id="PS51257">
    <property type="entry name" value="PROKAR_LIPOPROTEIN"/>
    <property type="match status" value="1"/>
</dbReference>
<accession>A0ABZ2ZUU7</accession>